<keyword evidence="2" id="KW-1185">Reference proteome</keyword>
<dbReference type="EMBL" id="KV441553">
    <property type="protein sequence ID" value="OAG04877.1"/>
    <property type="molecule type" value="Genomic_DNA"/>
</dbReference>
<proteinExistence type="predicted"/>
<dbReference type="Proteomes" id="UP000077069">
    <property type="component" value="Unassembled WGS sequence"/>
</dbReference>
<dbReference type="STRING" id="1460663.A0A177CDM3"/>
<reference evidence="1 2" key="1">
    <citation type="submission" date="2016-05" db="EMBL/GenBank/DDBJ databases">
        <title>Comparative analysis of secretome profiles of manganese(II)-oxidizing ascomycete fungi.</title>
        <authorList>
            <consortium name="DOE Joint Genome Institute"/>
            <person name="Zeiner C.A."/>
            <person name="Purvine S.O."/>
            <person name="Zink E.M."/>
            <person name="Wu S."/>
            <person name="Pasa-Tolic L."/>
            <person name="Chaput D.L."/>
            <person name="Haridas S."/>
            <person name="Grigoriev I.V."/>
            <person name="Santelli C.M."/>
            <person name="Hansel C.M."/>
        </authorList>
    </citation>
    <scope>NUCLEOTIDE SEQUENCE [LARGE SCALE GENOMIC DNA]</scope>
    <source>
        <strain evidence="1 2">AP3s5-JAC2a</strain>
    </source>
</reference>
<dbReference type="GeneID" id="28765515"/>
<dbReference type="AlphaFoldDB" id="A0A177CDM3"/>
<sequence>MASCDTTSLLEQIEANILARDDTPFDEINEHLKKLQALADVYSTFVSTAHTLTDHAQDHILPQKLALRVKKMIKFTFGDPSRAADSDKVRSARLRKLDCNALKFCGLAYKVNEVCLLSELHFDLLLEKVTEFVCTRGLIEYLYRDDISKAVTTQLNLADEERDREYQKFLIANISSRPLKRSRATYDGSGTYSTTVVPNESPSKRQKTVTGSCLFESYLGSEVFVLTMHQVEEIIQSGRFGSDIRLIVPIYLETPPFITIPIANDVAIHHMTTRLAGTS</sequence>
<dbReference type="InParanoid" id="A0A177CDM3"/>
<accession>A0A177CDM3</accession>
<gene>
    <name evidence="1" type="ORF">CC84DRAFT_1206435</name>
</gene>
<protein>
    <submittedName>
        <fullName evidence="1">Uncharacterized protein</fullName>
    </submittedName>
</protein>
<organism evidence="1 2">
    <name type="scientific">Paraphaeosphaeria sporulosa</name>
    <dbReference type="NCBI Taxonomy" id="1460663"/>
    <lineage>
        <taxon>Eukaryota</taxon>
        <taxon>Fungi</taxon>
        <taxon>Dikarya</taxon>
        <taxon>Ascomycota</taxon>
        <taxon>Pezizomycotina</taxon>
        <taxon>Dothideomycetes</taxon>
        <taxon>Pleosporomycetidae</taxon>
        <taxon>Pleosporales</taxon>
        <taxon>Massarineae</taxon>
        <taxon>Didymosphaeriaceae</taxon>
        <taxon>Paraphaeosphaeria</taxon>
    </lineage>
</organism>
<evidence type="ECO:0000313" key="2">
    <source>
        <dbReference type="Proteomes" id="UP000077069"/>
    </source>
</evidence>
<evidence type="ECO:0000313" key="1">
    <source>
        <dbReference type="EMBL" id="OAG04877.1"/>
    </source>
</evidence>
<name>A0A177CDM3_9PLEO</name>
<dbReference type="OrthoDB" id="3520662at2759"/>
<dbReference type="RefSeq" id="XP_018035242.1">
    <property type="nucleotide sequence ID" value="XM_018182029.1"/>
</dbReference>